<dbReference type="Proteomes" id="UP000703269">
    <property type="component" value="Unassembled WGS sequence"/>
</dbReference>
<comment type="caution">
    <text evidence="2">The sequence shown here is derived from an EMBL/GenBank/DDBJ whole genome shotgun (WGS) entry which is preliminary data.</text>
</comment>
<evidence type="ECO:0000259" key="1">
    <source>
        <dbReference type="PROSITE" id="PS50181"/>
    </source>
</evidence>
<dbReference type="InterPro" id="IPR001810">
    <property type="entry name" value="F-box_dom"/>
</dbReference>
<protein>
    <recommendedName>
        <fullName evidence="1">F-box domain-containing protein</fullName>
    </recommendedName>
</protein>
<dbReference type="EMBL" id="BPQB01000126">
    <property type="protein sequence ID" value="GJE99930.1"/>
    <property type="molecule type" value="Genomic_DNA"/>
</dbReference>
<dbReference type="OrthoDB" id="2803395at2759"/>
<reference evidence="2 3" key="1">
    <citation type="submission" date="2021-08" db="EMBL/GenBank/DDBJ databases">
        <title>Draft Genome Sequence of Phanerochaete sordida strain YK-624.</title>
        <authorList>
            <person name="Mori T."/>
            <person name="Dohra H."/>
            <person name="Suzuki T."/>
            <person name="Kawagishi H."/>
            <person name="Hirai H."/>
        </authorList>
    </citation>
    <scope>NUCLEOTIDE SEQUENCE [LARGE SCALE GENOMIC DNA]</scope>
    <source>
        <strain evidence="2 3">YK-624</strain>
    </source>
</reference>
<keyword evidence="3" id="KW-1185">Reference proteome</keyword>
<organism evidence="2 3">
    <name type="scientific">Phanerochaete sordida</name>
    <dbReference type="NCBI Taxonomy" id="48140"/>
    <lineage>
        <taxon>Eukaryota</taxon>
        <taxon>Fungi</taxon>
        <taxon>Dikarya</taxon>
        <taxon>Basidiomycota</taxon>
        <taxon>Agaricomycotina</taxon>
        <taxon>Agaricomycetes</taxon>
        <taxon>Polyporales</taxon>
        <taxon>Phanerochaetaceae</taxon>
        <taxon>Phanerochaete</taxon>
    </lineage>
</organism>
<name>A0A9P3GV21_9APHY</name>
<feature type="domain" description="F-box" evidence="1">
    <location>
        <begin position="1"/>
        <end position="53"/>
    </location>
</feature>
<proteinExistence type="predicted"/>
<evidence type="ECO:0000313" key="3">
    <source>
        <dbReference type="Proteomes" id="UP000703269"/>
    </source>
</evidence>
<sequence length="336" mass="38340">MSLLDLPNELLLAIKAHIAPTDLLTHVCFLQLCARTHACYEGAAAARGFWRALVRANGLGLNDFERDGERTWRRVGVKCAEHAWTCVDDACGVARLEENRKLIQEAAEQWPEWDCGEAVTPREAYNARGRVKASSLFGRLSFNSNFPHPLCEELQLSKQIKQCAFIRKDDLPGWSRADLLKKHPIALRSFAAFPFLTSFYVLSDQVSLLSHMQPENKLGITIHDYLTALAEILGKRMSSNQLDEFLEPMDDLPDGRKDLFPQTWAHRDILVVASKVGSWFQLMNWTGIDMIDRCEERGPCFVMRFDYKKLPEDVREHVDMYEDARPCTVVDDVPMP</sequence>
<evidence type="ECO:0000313" key="2">
    <source>
        <dbReference type="EMBL" id="GJE99930.1"/>
    </source>
</evidence>
<dbReference type="AlphaFoldDB" id="A0A9P3GV21"/>
<accession>A0A9P3GV21</accession>
<dbReference type="PROSITE" id="PS50181">
    <property type="entry name" value="FBOX"/>
    <property type="match status" value="1"/>
</dbReference>
<gene>
    <name evidence="2" type="ORF">PsYK624_162060</name>
</gene>